<dbReference type="PANTHER" id="PTHR21503:SF8">
    <property type="entry name" value="F-BOX ASSOCIATED DOMAIN-CONTAINING PROTEIN-RELATED"/>
    <property type="match status" value="1"/>
</dbReference>
<dbReference type="Proteomes" id="UP000095282">
    <property type="component" value="Unplaced"/>
</dbReference>
<dbReference type="AlphaFoldDB" id="A0A1I7UMK0"/>
<dbReference type="Pfam" id="PF07735">
    <property type="entry name" value="FBA_2"/>
    <property type="match status" value="1"/>
</dbReference>
<evidence type="ECO:0000259" key="1">
    <source>
        <dbReference type="Pfam" id="PF07735"/>
    </source>
</evidence>
<evidence type="ECO:0000313" key="3">
    <source>
        <dbReference type="WBParaSite" id="Csp11.Scaffold630.g17470.t1"/>
    </source>
</evidence>
<dbReference type="PANTHER" id="PTHR21503">
    <property type="entry name" value="F-BOX-CONTAINING HYPOTHETICAL PROTEIN C.ELEGANS"/>
    <property type="match status" value="1"/>
</dbReference>
<accession>A0A1I7UMK0</accession>
<reference evidence="3" key="1">
    <citation type="submission" date="2016-11" db="UniProtKB">
        <authorList>
            <consortium name="WormBaseParasite"/>
        </authorList>
    </citation>
    <scope>IDENTIFICATION</scope>
</reference>
<dbReference type="WBParaSite" id="Csp11.Scaffold630.g17470.t1">
    <property type="protein sequence ID" value="Csp11.Scaffold630.g17470.t1"/>
    <property type="gene ID" value="Csp11.Scaffold630.g17470"/>
</dbReference>
<feature type="domain" description="Sdz-33 F-box" evidence="1">
    <location>
        <begin position="2"/>
        <end position="57"/>
    </location>
</feature>
<evidence type="ECO:0000313" key="2">
    <source>
        <dbReference type="Proteomes" id="UP000095282"/>
    </source>
</evidence>
<protein>
    <submittedName>
        <fullName evidence="3">FBA_2 domain-containing protein</fullName>
    </submittedName>
</protein>
<keyword evidence="2" id="KW-1185">Reference proteome</keyword>
<sequence length="148" mass="17535">MNLETMIFHQSSWPTIKNLSEINPRYLEMLETKFTNEDMNLFIRNWMNGGNSNLGTLIFRLKQLDVQIIMNEIPFVSRETPNDFIYNMPGRNKPHYFESIMEVRNVNGVVASIVAYIGVEKFYFSYMYGLTGKDNRILWNQLFNKLLF</sequence>
<organism evidence="2 3">
    <name type="scientific">Caenorhabditis tropicalis</name>
    <dbReference type="NCBI Taxonomy" id="1561998"/>
    <lineage>
        <taxon>Eukaryota</taxon>
        <taxon>Metazoa</taxon>
        <taxon>Ecdysozoa</taxon>
        <taxon>Nematoda</taxon>
        <taxon>Chromadorea</taxon>
        <taxon>Rhabditida</taxon>
        <taxon>Rhabditina</taxon>
        <taxon>Rhabditomorpha</taxon>
        <taxon>Rhabditoidea</taxon>
        <taxon>Rhabditidae</taxon>
        <taxon>Peloderinae</taxon>
        <taxon>Caenorhabditis</taxon>
    </lineage>
</organism>
<proteinExistence type="predicted"/>
<dbReference type="InterPro" id="IPR012885">
    <property type="entry name" value="F-box_Sdz-33"/>
</dbReference>
<name>A0A1I7UMK0_9PELO</name>